<protein>
    <submittedName>
        <fullName evidence="2">Flagellar protein FlaG</fullName>
    </submittedName>
    <submittedName>
        <fullName evidence="3">Flagellar protein G</fullName>
    </submittedName>
</protein>
<keyword evidence="1" id="KW-1133">Transmembrane helix</keyword>
<reference evidence="2 4" key="1">
    <citation type="submission" date="2016-10" db="EMBL/GenBank/DDBJ databases">
        <authorList>
            <person name="de Groot N.N."/>
        </authorList>
    </citation>
    <scope>NUCLEOTIDE SEQUENCE [LARGE SCALE GENOMIC DNA]</scope>
    <source>
        <strain evidence="2 4">CDM_5</strain>
    </source>
</reference>
<dbReference type="GeneID" id="74529388"/>
<keyword evidence="2" id="KW-0966">Cell projection</keyword>
<dbReference type="InterPro" id="IPR002774">
    <property type="entry name" value="Flagellin_arc-type"/>
</dbReference>
<dbReference type="GO" id="GO:0005198">
    <property type="term" value="F:structural molecule activity"/>
    <property type="evidence" value="ECO:0007669"/>
    <property type="project" value="InterPro"/>
</dbReference>
<dbReference type="Pfam" id="PF01917">
    <property type="entry name" value="Flagellin_arch-type"/>
    <property type="match status" value="1"/>
</dbReference>
<gene>
    <name evidence="3" type="ORF">KU306_10765</name>
    <name evidence="2" type="ORF">SAMN04488691_101871</name>
</gene>
<keyword evidence="2" id="KW-0969">Cilium</keyword>
<dbReference type="EMBL" id="CP078063">
    <property type="protein sequence ID" value="UVE49404.1"/>
    <property type="molecule type" value="Genomic_DNA"/>
</dbReference>
<dbReference type="OrthoDB" id="183655at2157"/>
<name>A0A1H7IGJ8_HALLR</name>
<keyword evidence="2" id="KW-0282">Flagellum</keyword>
<dbReference type="PANTHER" id="PTHR42200">
    <property type="entry name" value="ARCHAEAL FLAGELLA-RELATED PROTEIN F-RELATED"/>
    <property type="match status" value="1"/>
</dbReference>
<dbReference type="AlphaFoldDB" id="A0A1H7IGJ8"/>
<evidence type="ECO:0000313" key="2">
    <source>
        <dbReference type="EMBL" id="SEK60972.1"/>
    </source>
</evidence>
<organism evidence="2 4">
    <name type="scientific">Haloferax larsenii</name>
    <dbReference type="NCBI Taxonomy" id="302484"/>
    <lineage>
        <taxon>Archaea</taxon>
        <taxon>Methanobacteriati</taxon>
        <taxon>Methanobacteriota</taxon>
        <taxon>Stenosarchaea group</taxon>
        <taxon>Halobacteria</taxon>
        <taxon>Halobacteriales</taxon>
        <taxon>Haloferacaceae</taxon>
        <taxon>Haloferax</taxon>
    </lineage>
</organism>
<keyword evidence="1" id="KW-0472">Membrane</keyword>
<sequence>MADISVPSLILFIASIVVAAGVAGVLIDTVTGISSSLDERGGDVSSDIRTDIEVISDPEGGGLYDDGNDNLSVYVKNTGVRSLPATSEGFDVIVDSEYQTDVTVTVVDGAEWRPSNVVRVDIGVALNSGDHRLKLIVDGDEEVFEFRT</sequence>
<evidence type="ECO:0000313" key="5">
    <source>
        <dbReference type="Proteomes" id="UP001058330"/>
    </source>
</evidence>
<evidence type="ECO:0000313" key="3">
    <source>
        <dbReference type="EMBL" id="UVE49404.1"/>
    </source>
</evidence>
<dbReference type="RefSeq" id="WP_007539591.1">
    <property type="nucleotide sequence ID" value="NZ_CP078063.1"/>
</dbReference>
<accession>A0A1H7IGJ8</accession>
<feature type="transmembrane region" description="Helical" evidence="1">
    <location>
        <begin position="6"/>
        <end position="27"/>
    </location>
</feature>
<dbReference type="GO" id="GO:0097588">
    <property type="term" value="P:archaeal or bacterial-type flagellum-dependent cell motility"/>
    <property type="evidence" value="ECO:0007669"/>
    <property type="project" value="InterPro"/>
</dbReference>
<dbReference type="EMBL" id="FOAD01000001">
    <property type="protein sequence ID" value="SEK60972.1"/>
    <property type="molecule type" value="Genomic_DNA"/>
</dbReference>
<keyword evidence="1" id="KW-0812">Transmembrane</keyword>
<dbReference type="PANTHER" id="PTHR42200:SF2">
    <property type="entry name" value="ARCHAEAL FLAGELLA-RELATED PROTEIN F"/>
    <property type="match status" value="1"/>
</dbReference>
<evidence type="ECO:0000256" key="1">
    <source>
        <dbReference type="SAM" id="Phobius"/>
    </source>
</evidence>
<keyword evidence="5" id="KW-1185">Reference proteome</keyword>
<dbReference type="Proteomes" id="UP001058330">
    <property type="component" value="Chromosome"/>
</dbReference>
<proteinExistence type="predicted"/>
<evidence type="ECO:0000313" key="4">
    <source>
        <dbReference type="Proteomes" id="UP000183894"/>
    </source>
</evidence>
<reference evidence="3" key="2">
    <citation type="submission" date="2021-07" db="EMBL/GenBank/DDBJ databases">
        <title>Studies on halocins as antimicrobial molecules from haloarchaea.</title>
        <authorList>
            <person name="Kumar S."/>
            <person name="Khare S.K."/>
        </authorList>
    </citation>
    <scope>NUCLEOTIDE SEQUENCE</scope>
    <source>
        <strain evidence="3">NCIM 5678</strain>
    </source>
</reference>
<dbReference type="Proteomes" id="UP000183894">
    <property type="component" value="Unassembled WGS sequence"/>
</dbReference>